<comment type="caution">
    <text evidence="1">The sequence shown here is derived from an EMBL/GenBank/DDBJ whole genome shotgun (WGS) entry which is preliminary data.</text>
</comment>
<proteinExistence type="predicted"/>
<evidence type="ECO:0000313" key="2">
    <source>
        <dbReference type="Proteomes" id="UP000179807"/>
    </source>
</evidence>
<sequence length="159" mass="18658">MSIGDFDYKKFIESLGDATWKVEVTNVFRMFDKECEGVLPREIACHAIKLFGINGEDHFHFAKKVISAQTFIDAVQKERDNNIRDSMKRWKYIFSLIAGPGNDTITVDKIQDFFTMFGHTPELKFCEDFIDEFDRVNISKTCISMDDWLMFCRTHRVNF</sequence>
<dbReference type="EMBL" id="MLAK01000860">
    <property type="protein sequence ID" value="OHT02626.1"/>
    <property type="molecule type" value="Genomic_DNA"/>
</dbReference>
<dbReference type="RefSeq" id="XP_068355762.1">
    <property type="nucleotide sequence ID" value="XM_068493465.1"/>
</dbReference>
<evidence type="ECO:0000313" key="1">
    <source>
        <dbReference type="EMBL" id="OHT02626.1"/>
    </source>
</evidence>
<dbReference type="SUPFAM" id="SSF47473">
    <property type="entry name" value="EF-hand"/>
    <property type="match status" value="1"/>
</dbReference>
<dbReference type="AlphaFoldDB" id="A0A1J4JV79"/>
<gene>
    <name evidence="1" type="ORF">TRFO_07048</name>
</gene>
<dbReference type="Proteomes" id="UP000179807">
    <property type="component" value="Unassembled WGS sequence"/>
</dbReference>
<dbReference type="Gene3D" id="1.10.238.10">
    <property type="entry name" value="EF-hand"/>
    <property type="match status" value="1"/>
</dbReference>
<name>A0A1J4JV79_9EUKA</name>
<dbReference type="InterPro" id="IPR011992">
    <property type="entry name" value="EF-hand-dom_pair"/>
</dbReference>
<accession>A0A1J4JV79</accession>
<reference evidence="1" key="1">
    <citation type="submission" date="2016-10" db="EMBL/GenBank/DDBJ databases">
        <authorList>
            <person name="Benchimol M."/>
            <person name="Almeida L.G."/>
            <person name="Vasconcelos A.T."/>
            <person name="Perreira-Neves A."/>
            <person name="Rosa I.A."/>
            <person name="Tasca T."/>
            <person name="Bogo M.R."/>
            <person name="de Souza W."/>
        </authorList>
    </citation>
    <scope>NUCLEOTIDE SEQUENCE [LARGE SCALE GENOMIC DNA]</scope>
    <source>
        <strain evidence="1">K</strain>
    </source>
</reference>
<evidence type="ECO:0008006" key="3">
    <source>
        <dbReference type="Google" id="ProtNLM"/>
    </source>
</evidence>
<keyword evidence="2" id="KW-1185">Reference proteome</keyword>
<organism evidence="1 2">
    <name type="scientific">Tritrichomonas foetus</name>
    <dbReference type="NCBI Taxonomy" id="1144522"/>
    <lineage>
        <taxon>Eukaryota</taxon>
        <taxon>Metamonada</taxon>
        <taxon>Parabasalia</taxon>
        <taxon>Tritrichomonadida</taxon>
        <taxon>Tritrichomonadidae</taxon>
        <taxon>Tritrichomonas</taxon>
    </lineage>
</organism>
<dbReference type="GeneID" id="94828169"/>
<protein>
    <recommendedName>
        <fullName evidence="3">EF-hand domain-containing protein</fullName>
    </recommendedName>
</protein>
<dbReference type="VEuPathDB" id="TrichDB:TRFO_07048"/>